<keyword evidence="2" id="KW-0067">ATP-binding</keyword>
<dbReference type="InterPro" id="IPR035107">
    <property type="entry name" value="tRNA_thiolation_TtcA_Ctu1"/>
</dbReference>
<dbReference type="PIRSF" id="PIRSF004976">
    <property type="entry name" value="ATPase_YdaO"/>
    <property type="match status" value="1"/>
</dbReference>
<accession>A0A9D1LZX6</accession>
<dbReference type="Pfam" id="PF01171">
    <property type="entry name" value="ATP_bind_3"/>
    <property type="match status" value="1"/>
</dbReference>
<evidence type="ECO:0000256" key="1">
    <source>
        <dbReference type="ARBA" id="ARBA00022679"/>
    </source>
</evidence>
<keyword evidence="1" id="KW-0808">Transferase</keyword>
<feature type="domain" description="tRNA(Ile)-lysidine/2-thiocytidine synthase N-terminal" evidence="3">
    <location>
        <begin position="23"/>
        <end position="188"/>
    </location>
</feature>
<proteinExistence type="predicted"/>
<dbReference type="GO" id="GO:0005524">
    <property type="term" value="F:ATP binding"/>
    <property type="evidence" value="ECO:0007669"/>
    <property type="project" value="UniProtKB-KW"/>
</dbReference>
<protein>
    <submittedName>
        <fullName evidence="4">tRNA 2-thiocytidine biosynthesis protein TtcA</fullName>
    </submittedName>
</protein>
<evidence type="ECO:0000313" key="4">
    <source>
        <dbReference type="EMBL" id="HIU51295.1"/>
    </source>
</evidence>
<dbReference type="GO" id="GO:0008033">
    <property type="term" value="P:tRNA processing"/>
    <property type="evidence" value="ECO:0007669"/>
    <property type="project" value="InterPro"/>
</dbReference>
<name>A0A9D1LZX6_9FIRM</name>
<reference evidence="4" key="2">
    <citation type="journal article" date="2021" name="PeerJ">
        <title>Extensive microbial diversity within the chicken gut microbiome revealed by metagenomics and culture.</title>
        <authorList>
            <person name="Gilroy R."/>
            <person name="Ravi A."/>
            <person name="Getino M."/>
            <person name="Pursley I."/>
            <person name="Horton D.L."/>
            <person name="Alikhan N.F."/>
            <person name="Baker D."/>
            <person name="Gharbi K."/>
            <person name="Hall N."/>
            <person name="Watson M."/>
            <person name="Adriaenssens E.M."/>
            <person name="Foster-Nyarko E."/>
            <person name="Jarju S."/>
            <person name="Secka A."/>
            <person name="Antonio M."/>
            <person name="Oren A."/>
            <person name="Chaudhuri R.R."/>
            <person name="La Ragione R."/>
            <person name="Hildebrand F."/>
            <person name="Pallen M.J."/>
        </authorList>
    </citation>
    <scope>NUCLEOTIDE SEQUENCE</scope>
    <source>
        <strain evidence="4">CHK195-15760</strain>
    </source>
</reference>
<dbReference type="PANTHER" id="PTHR43686:SF1">
    <property type="entry name" value="AMINOTRAN_5 DOMAIN-CONTAINING PROTEIN"/>
    <property type="match status" value="1"/>
</dbReference>
<dbReference type="Gene3D" id="3.40.50.620">
    <property type="entry name" value="HUPs"/>
    <property type="match status" value="1"/>
</dbReference>
<feature type="binding site" evidence="2">
    <location>
        <position position="59"/>
    </location>
    <ligand>
        <name>ATP</name>
        <dbReference type="ChEBI" id="CHEBI:30616"/>
    </ligand>
</feature>
<dbReference type="EMBL" id="DVNH01000014">
    <property type="protein sequence ID" value="HIU51295.1"/>
    <property type="molecule type" value="Genomic_DNA"/>
</dbReference>
<feature type="binding site" evidence="2">
    <location>
        <position position="129"/>
    </location>
    <ligand>
        <name>ATP</name>
        <dbReference type="ChEBI" id="CHEBI:30616"/>
    </ligand>
</feature>
<dbReference type="AlphaFoldDB" id="A0A9D1LZX6"/>
<dbReference type="PANTHER" id="PTHR43686">
    <property type="entry name" value="SULFURTRANSFERASE-RELATED"/>
    <property type="match status" value="1"/>
</dbReference>
<dbReference type="SUPFAM" id="SSF52402">
    <property type="entry name" value="Adenine nucleotide alpha hydrolases-like"/>
    <property type="match status" value="1"/>
</dbReference>
<gene>
    <name evidence="4" type="ORF">IAB70_01520</name>
</gene>
<feature type="binding site" evidence="2">
    <location>
        <position position="33"/>
    </location>
    <ligand>
        <name>ATP</name>
        <dbReference type="ChEBI" id="CHEBI:30616"/>
    </ligand>
</feature>
<comment type="caution">
    <text evidence="4">The sequence shown here is derived from an EMBL/GenBank/DDBJ whole genome shotgun (WGS) entry which is preliminary data.</text>
</comment>
<dbReference type="CDD" id="cd24138">
    <property type="entry name" value="TtcA-like"/>
    <property type="match status" value="1"/>
</dbReference>
<organism evidence="4 5">
    <name type="scientific">Candidatus Merdicola faecigallinarum</name>
    <dbReference type="NCBI Taxonomy" id="2840862"/>
    <lineage>
        <taxon>Bacteria</taxon>
        <taxon>Bacillati</taxon>
        <taxon>Bacillota</taxon>
        <taxon>Clostridia</taxon>
        <taxon>Candidatus Merdicola</taxon>
    </lineage>
</organism>
<reference evidence="4" key="1">
    <citation type="submission" date="2020-10" db="EMBL/GenBank/DDBJ databases">
        <authorList>
            <person name="Gilroy R."/>
        </authorList>
    </citation>
    <scope>NUCLEOTIDE SEQUENCE</scope>
    <source>
        <strain evidence="4">CHK195-15760</strain>
    </source>
</reference>
<evidence type="ECO:0000256" key="2">
    <source>
        <dbReference type="PIRSR" id="PIRSR004976-51"/>
    </source>
</evidence>
<feature type="binding site" evidence="2">
    <location>
        <begin position="27"/>
        <end position="29"/>
    </location>
    <ligand>
        <name>ATP</name>
        <dbReference type="ChEBI" id="CHEBI:30616"/>
    </ligand>
</feature>
<dbReference type="InterPro" id="IPR011063">
    <property type="entry name" value="TilS/TtcA_N"/>
</dbReference>
<dbReference type="InterPro" id="IPR014729">
    <property type="entry name" value="Rossmann-like_a/b/a_fold"/>
</dbReference>
<evidence type="ECO:0000313" key="5">
    <source>
        <dbReference type="Proteomes" id="UP000824093"/>
    </source>
</evidence>
<keyword evidence="2" id="KW-0547">Nucleotide-binding</keyword>
<sequence>MQKILGNMRKAIDEFHMIEDGDKIAIALSGGKDSVTLLMAFKNLQRFYPKHFDLIAISVNPGFEFFDSTFLANLCKENQIPFVEVESHIKEIVFDIRKEKNPCSLCANLRRGILNTTAIEHGCNKIALGHNEDDVLETFFLNLLYAGSINTFSPMSYMDRSGMTLIRPFIYVSEKQTQAFIKKNKIKIMPKACPMDGHSKREDMKQLIWNFQKEIPTIRANLYGAIKRSNIRGWKKEDTE</sequence>
<dbReference type="Proteomes" id="UP000824093">
    <property type="component" value="Unassembled WGS sequence"/>
</dbReference>
<feature type="binding site" evidence="2">
    <location>
        <position position="134"/>
    </location>
    <ligand>
        <name>ATP</name>
        <dbReference type="ChEBI" id="CHEBI:30616"/>
    </ligand>
</feature>
<dbReference type="GO" id="GO:0016740">
    <property type="term" value="F:transferase activity"/>
    <property type="evidence" value="ECO:0007669"/>
    <property type="project" value="UniProtKB-KW"/>
</dbReference>
<evidence type="ECO:0000259" key="3">
    <source>
        <dbReference type="Pfam" id="PF01171"/>
    </source>
</evidence>